<feature type="region of interest" description="Disordered" evidence="2">
    <location>
        <begin position="167"/>
        <end position="188"/>
    </location>
</feature>
<keyword evidence="5" id="KW-1185">Reference proteome</keyword>
<dbReference type="STRING" id="1073090.A0A1L9SUG7"/>
<dbReference type="InterPro" id="IPR019079">
    <property type="entry name" value="Capsule_synth_CapA"/>
</dbReference>
<dbReference type="GeneID" id="34608054"/>
<name>A0A1L9SUG7_9EURO</name>
<sequence>MSNSPRTYTLNFLGDVMLGRLVDQLFPQHVSNAREAEIITSFTERAPSFFKNYTHRSPWGNTLPLLHQADMNLINLETSVTTSRVPWPDKAFNYRMHPANIAVLHEGQVDYASLANNHTLDFGTEGLVETVWTLKTAHIAFAGAGETNVQASRAVELKLPRVYPPSGRRSLADKYQKMEEDTKPQTRDKDHTHIIHVYSAADHPHDWAVVPTFNLIDYSSTTRHRLKHILMNNQTASGGTSALNAQTPALKIFSVHWGPNYAWHPDERTIRSLAHFLVDECGVDIIHGHSSHHIQGVEVYRGKLIIYGCGDFVDDYALNEVFRNDLGAVWRVTVSEKQTTDTTTSSSGVELSTLEIFPTRIERFQAHLLEPMDPDYDWTRRKVTVLSERLGTTVNSEVGEQGQIVIDLKTQ</sequence>
<protein>
    <recommendedName>
        <fullName evidence="3">Capsule synthesis protein CapA domain-containing protein</fullName>
    </recommendedName>
</protein>
<dbReference type="SUPFAM" id="SSF56300">
    <property type="entry name" value="Metallo-dependent phosphatases"/>
    <property type="match status" value="1"/>
</dbReference>
<gene>
    <name evidence="4" type="ORF">ASPZODRAFT_126823</name>
</gene>
<reference evidence="5" key="1">
    <citation type="journal article" date="2017" name="Genome Biol.">
        <title>Comparative genomics reveals high biological diversity and specific adaptations in the industrially and medically important fungal genus Aspergillus.</title>
        <authorList>
            <person name="de Vries R.P."/>
            <person name="Riley R."/>
            <person name="Wiebenga A."/>
            <person name="Aguilar-Osorio G."/>
            <person name="Amillis S."/>
            <person name="Uchima C.A."/>
            <person name="Anderluh G."/>
            <person name="Asadollahi M."/>
            <person name="Askin M."/>
            <person name="Barry K."/>
            <person name="Battaglia E."/>
            <person name="Bayram O."/>
            <person name="Benocci T."/>
            <person name="Braus-Stromeyer S.A."/>
            <person name="Caldana C."/>
            <person name="Canovas D."/>
            <person name="Cerqueira G.C."/>
            <person name="Chen F."/>
            <person name="Chen W."/>
            <person name="Choi C."/>
            <person name="Clum A."/>
            <person name="Dos Santos R.A."/>
            <person name="Damasio A.R."/>
            <person name="Diallinas G."/>
            <person name="Emri T."/>
            <person name="Fekete E."/>
            <person name="Flipphi M."/>
            <person name="Freyberg S."/>
            <person name="Gallo A."/>
            <person name="Gournas C."/>
            <person name="Habgood R."/>
            <person name="Hainaut M."/>
            <person name="Harispe M.L."/>
            <person name="Henrissat B."/>
            <person name="Hilden K.S."/>
            <person name="Hope R."/>
            <person name="Hossain A."/>
            <person name="Karabika E."/>
            <person name="Karaffa L."/>
            <person name="Karanyi Z."/>
            <person name="Krasevec N."/>
            <person name="Kuo A."/>
            <person name="Kusch H."/>
            <person name="LaButti K."/>
            <person name="Lagendijk E.L."/>
            <person name="Lapidus A."/>
            <person name="Levasseur A."/>
            <person name="Lindquist E."/>
            <person name="Lipzen A."/>
            <person name="Logrieco A.F."/>
            <person name="MacCabe A."/>
            <person name="Maekelae M.R."/>
            <person name="Malavazi I."/>
            <person name="Melin P."/>
            <person name="Meyer V."/>
            <person name="Mielnichuk N."/>
            <person name="Miskei M."/>
            <person name="Molnar A.P."/>
            <person name="Mule G."/>
            <person name="Ngan C.Y."/>
            <person name="Orejas M."/>
            <person name="Orosz E."/>
            <person name="Ouedraogo J.P."/>
            <person name="Overkamp K.M."/>
            <person name="Park H.-S."/>
            <person name="Perrone G."/>
            <person name="Piumi F."/>
            <person name="Punt P.J."/>
            <person name="Ram A.F."/>
            <person name="Ramon A."/>
            <person name="Rauscher S."/>
            <person name="Record E."/>
            <person name="Riano-Pachon D.M."/>
            <person name="Robert V."/>
            <person name="Roehrig J."/>
            <person name="Ruller R."/>
            <person name="Salamov A."/>
            <person name="Salih N.S."/>
            <person name="Samson R.A."/>
            <person name="Sandor E."/>
            <person name="Sanguinetti M."/>
            <person name="Schuetze T."/>
            <person name="Sepcic K."/>
            <person name="Shelest E."/>
            <person name="Sherlock G."/>
            <person name="Sophianopoulou V."/>
            <person name="Squina F.M."/>
            <person name="Sun H."/>
            <person name="Susca A."/>
            <person name="Todd R.B."/>
            <person name="Tsang A."/>
            <person name="Unkles S.E."/>
            <person name="van de Wiele N."/>
            <person name="van Rossen-Uffink D."/>
            <person name="Oliveira J.V."/>
            <person name="Vesth T.C."/>
            <person name="Visser J."/>
            <person name="Yu J.-H."/>
            <person name="Zhou M."/>
            <person name="Andersen M.R."/>
            <person name="Archer D.B."/>
            <person name="Baker S.E."/>
            <person name="Benoit I."/>
            <person name="Brakhage A.A."/>
            <person name="Braus G.H."/>
            <person name="Fischer R."/>
            <person name="Frisvad J.C."/>
            <person name="Goldman G.H."/>
            <person name="Houbraken J."/>
            <person name="Oakley B."/>
            <person name="Pocsi I."/>
            <person name="Scazzocchio C."/>
            <person name="Seiboth B."/>
            <person name="vanKuyk P.A."/>
            <person name="Wortman J."/>
            <person name="Dyer P.S."/>
            <person name="Grigoriev I.V."/>
        </authorList>
    </citation>
    <scope>NUCLEOTIDE SEQUENCE [LARGE SCALE GENOMIC DNA]</scope>
    <source>
        <strain evidence="5">CBS 506.65</strain>
    </source>
</reference>
<dbReference type="AlphaFoldDB" id="A0A1L9SUG7"/>
<evidence type="ECO:0000313" key="5">
    <source>
        <dbReference type="Proteomes" id="UP000184188"/>
    </source>
</evidence>
<evidence type="ECO:0000256" key="2">
    <source>
        <dbReference type="SAM" id="MobiDB-lite"/>
    </source>
</evidence>
<dbReference type="RefSeq" id="XP_022585375.1">
    <property type="nucleotide sequence ID" value="XM_022721589.1"/>
</dbReference>
<evidence type="ECO:0000259" key="3">
    <source>
        <dbReference type="SMART" id="SM00854"/>
    </source>
</evidence>
<comment type="similarity">
    <text evidence="1">Belongs to the CapA family.</text>
</comment>
<dbReference type="Pfam" id="PF09587">
    <property type="entry name" value="PGA_cap"/>
    <property type="match status" value="1"/>
</dbReference>
<dbReference type="InterPro" id="IPR029052">
    <property type="entry name" value="Metallo-depent_PP-like"/>
</dbReference>
<dbReference type="VEuPathDB" id="FungiDB:ASPZODRAFT_126823"/>
<dbReference type="PANTHER" id="PTHR33393">
    <property type="entry name" value="POLYGLUTAMINE SYNTHESIS ACCESSORY PROTEIN RV0574C-RELATED"/>
    <property type="match status" value="1"/>
</dbReference>
<dbReference type="EMBL" id="KV878336">
    <property type="protein sequence ID" value="OJJ50865.1"/>
    <property type="molecule type" value="Genomic_DNA"/>
</dbReference>
<evidence type="ECO:0000313" key="4">
    <source>
        <dbReference type="EMBL" id="OJJ50865.1"/>
    </source>
</evidence>
<accession>A0A1L9SUG7</accession>
<proteinExistence type="inferred from homology"/>
<dbReference type="Proteomes" id="UP000184188">
    <property type="component" value="Unassembled WGS sequence"/>
</dbReference>
<dbReference type="SMART" id="SM00854">
    <property type="entry name" value="PGA_cap"/>
    <property type="match status" value="1"/>
</dbReference>
<organism evidence="4 5">
    <name type="scientific">Penicilliopsis zonata CBS 506.65</name>
    <dbReference type="NCBI Taxonomy" id="1073090"/>
    <lineage>
        <taxon>Eukaryota</taxon>
        <taxon>Fungi</taxon>
        <taxon>Dikarya</taxon>
        <taxon>Ascomycota</taxon>
        <taxon>Pezizomycotina</taxon>
        <taxon>Eurotiomycetes</taxon>
        <taxon>Eurotiomycetidae</taxon>
        <taxon>Eurotiales</taxon>
        <taxon>Aspergillaceae</taxon>
        <taxon>Penicilliopsis</taxon>
    </lineage>
</organism>
<dbReference type="OrthoDB" id="189619at2759"/>
<feature type="domain" description="Capsule synthesis protein CapA" evidence="3">
    <location>
        <begin position="9"/>
        <end position="316"/>
    </location>
</feature>
<feature type="compositionally biased region" description="Basic and acidic residues" evidence="2">
    <location>
        <begin position="170"/>
        <end position="188"/>
    </location>
</feature>
<dbReference type="InterPro" id="IPR052169">
    <property type="entry name" value="CW_Biosynth-Accessory"/>
</dbReference>
<dbReference type="PANTHER" id="PTHR33393:SF11">
    <property type="entry name" value="POLYGLUTAMINE SYNTHESIS ACCESSORY PROTEIN RV0574C-RELATED"/>
    <property type="match status" value="1"/>
</dbReference>
<evidence type="ECO:0000256" key="1">
    <source>
        <dbReference type="ARBA" id="ARBA00005662"/>
    </source>
</evidence>
<dbReference type="CDD" id="cd07381">
    <property type="entry name" value="MPP_CapA"/>
    <property type="match status" value="1"/>
</dbReference>